<dbReference type="OrthoDB" id="951070at2"/>
<dbReference type="EMBL" id="PTRA01000012">
    <property type="protein sequence ID" value="PQA52836.1"/>
    <property type="molecule type" value="Genomic_DNA"/>
</dbReference>
<protein>
    <submittedName>
        <fullName evidence="1">Uncharacterized protein</fullName>
    </submittedName>
</protein>
<organism evidence="1 2">
    <name type="scientific">Siphonobacter curvatus</name>
    <dbReference type="NCBI Taxonomy" id="2094562"/>
    <lineage>
        <taxon>Bacteria</taxon>
        <taxon>Pseudomonadati</taxon>
        <taxon>Bacteroidota</taxon>
        <taxon>Cytophagia</taxon>
        <taxon>Cytophagales</taxon>
        <taxon>Cytophagaceae</taxon>
        <taxon>Siphonobacter</taxon>
    </lineage>
</organism>
<reference evidence="2" key="1">
    <citation type="submission" date="2018-02" db="EMBL/GenBank/DDBJ databases">
        <title>Genome sequencing of Solimonas sp. HR-BB.</title>
        <authorList>
            <person name="Lee Y."/>
            <person name="Jeon C.O."/>
        </authorList>
    </citation>
    <scope>NUCLEOTIDE SEQUENCE [LARGE SCALE GENOMIC DNA]</scope>
    <source>
        <strain evidence="2">HR-U</strain>
    </source>
</reference>
<evidence type="ECO:0000313" key="1">
    <source>
        <dbReference type="EMBL" id="PQA52836.1"/>
    </source>
</evidence>
<dbReference type="AlphaFoldDB" id="A0A2S7IEH1"/>
<keyword evidence="2" id="KW-1185">Reference proteome</keyword>
<accession>A0A2S7IEH1</accession>
<dbReference type="Proteomes" id="UP000239590">
    <property type="component" value="Unassembled WGS sequence"/>
</dbReference>
<name>A0A2S7IEH1_9BACT</name>
<dbReference type="RefSeq" id="WP_104716197.1">
    <property type="nucleotide sequence ID" value="NZ_PTRA01000012.1"/>
</dbReference>
<evidence type="ECO:0000313" key="2">
    <source>
        <dbReference type="Proteomes" id="UP000239590"/>
    </source>
</evidence>
<gene>
    <name evidence="1" type="ORF">C5O19_25485</name>
</gene>
<comment type="caution">
    <text evidence="1">The sequence shown here is derived from an EMBL/GenBank/DDBJ whole genome shotgun (WGS) entry which is preliminary data.</text>
</comment>
<sequence length="149" mass="16218">MKKKSILFFSPTDNVEEKKKSSKSKEAVTTSISKKGKLLLSPAVLELLEADPSSAKFKVGTEERKRGVGSFFLVKADDADTDAFSVAKSGRGHGIALGAIFDKVGLDYSTYDYTFEIKPFSYEEEGISGYELSLKDKAPRTAATSGEEE</sequence>
<proteinExistence type="predicted"/>